<keyword evidence="1" id="KW-0472">Membrane</keyword>
<name>A0A9Y1N5W0_9BETA</name>
<organism evidence="3">
    <name type="scientific">Mastomys natalensis cytomegalovirus 1</name>
    <dbReference type="NCBI Taxonomy" id="2973541"/>
    <lineage>
        <taxon>Viruses</taxon>
        <taxon>Duplodnaviria</taxon>
        <taxon>Heunggongvirae</taxon>
        <taxon>Peploviricota</taxon>
        <taxon>Herviviricetes</taxon>
        <taxon>Herpesvirales</taxon>
        <taxon>Orthoherpesviridae</taxon>
        <taxon>Betaherpesvirinae</taxon>
        <taxon>Muromegalovirus</taxon>
    </lineage>
</organism>
<gene>
    <name evidence="3" type="primary">a154</name>
</gene>
<accession>A0A9Y1N5W0</accession>
<proteinExistence type="predicted"/>
<dbReference type="EMBL" id="OP429121">
    <property type="protein sequence ID" value="WEG68867.1"/>
    <property type="molecule type" value="Genomic_DNA"/>
</dbReference>
<feature type="transmembrane region" description="Helical" evidence="1">
    <location>
        <begin position="281"/>
        <end position="302"/>
    </location>
</feature>
<protein>
    <submittedName>
        <fullName evidence="3">Membrane protein a154</fullName>
    </submittedName>
</protein>
<dbReference type="EMBL" id="OP429122">
    <property type="protein sequence ID" value="WEG69003.1"/>
    <property type="molecule type" value="Genomic_DNA"/>
</dbReference>
<dbReference type="EMBL" id="OP429138">
    <property type="protein sequence ID" value="WEG71231.1"/>
    <property type="molecule type" value="Genomic_DNA"/>
</dbReference>
<evidence type="ECO:0000313" key="3">
    <source>
        <dbReference type="EMBL" id="WEG69003.1"/>
    </source>
</evidence>
<evidence type="ECO:0000313" key="2">
    <source>
        <dbReference type="EMBL" id="WEG68867.1"/>
    </source>
</evidence>
<reference evidence="3" key="1">
    <citation type="submission" date="2022-09" db="EMBL/GenBank/DDBJ databases">
        <authorList>
            <person name="Vucak M."/>
            <person name="Davison A.J."/>
        </authorList>
    </citation>
    <scope>NUCLEOTIDE SEQUENCE</scope>
    <source>
        <strain evidence="2">Mnat29</strain>
        <strain evidence="3">Mnat36</strain>
    </source>
</reference>
<keyword evidence="1" id="KW-1133">Transmembrane helix</keyword>
<keyword evidence="1" id="KW-0812">Transmembrane</keyword>
<reference evidence="3" key="2">
    <citation type="submission" date="2023-06" db="EMBL/GenBank/DDBJ databases">
        <title>Isolation and genome sequencing of cytomegaloviruses from Natal multimammate mice (Mastomys natalensis).</title>
        <authorList>
            <person name="Jarvis M.A."/>
            <person name="Davison A.J."/>
        </authorList>
    </citation>
    <scope>NUCLEOTIDE SEQUENCE</scope>
    <source>
        <strain evidence="2">Mnat29</strain>
        <strain evidence="3">Mnat36</strain>
    </source>
</reference>
<sequence>MRAYCLLYVFFIDILTRGERIIDTELEDLCDQAALNMQTVYKPPNTFKNSIMFSFSHSVLSMFKDAVTRWDVSQTSDYIIERTHFQMQEHMLRRSAPKRSSYNLVLGVVFSCPLKDVDSRCITWDMFDNMNYVMPHKDFRNFTRDERKSLSASWIPVCERIVRTVKEHGYNRVFEYNEDTKKLCCTVTVPKPIKASAYLLGRLDEPDVESYELSTHNSTIIGQCKMSFEDNISRYSCGFYSHTGLLNHLNNPTTTNSSSPTSAPIKPAFQDNHSPCYTIEITVIVLTVAFIALFVINILVVFRRRLGLTCFDRYAFLSGYEML</sequence>
<evidence type="ECO:0000256" key="1">
    <source>
        <dbReference type="SAM" id="Phobius"/>
    </source>
</evidence>